<dbReference type="Proteomes" id="UP000322244">
    <property type="component" value="Unassembled WGS sequence"/>
</dbReference>
<proteinExistence type="predicted"/>
<gene>
    <name evidence="2" type="ORF">FOY51_22790</name>
</gene>
<feature type="domain" description="FAD-binding" evidence="1">
    <location>
        <begin position="5"/>
        <end position="317"/>
    </location>
</feature>
<dbReference type="InterPro" id="IPR002938">
    <property type="entry name" value="FAD-bd"/>
</dbReference>
<dbReference type="PRINTS" id="PR00420">
    <property type="entry name" value="RNGMNOXGNASE"/>
</dbReference>
<accession>A0A5A7S3L2</accession>
<keyword evidence="3" id="KW-1185">Reference proteome</keyword>
<dbReference type="InterPro" id="IPR036188">
    <property type="entry name" value="FAD/NAD-bd_sf"/>
</dbReference>
<reference evidence="2 3" key="1">
    <citation type="submission" date="2019-07" db="EMBL/GenBank/DDBJ databases">
        <title>Rhodococcus cavernicolus sp. nov., isolated from a cave.</title>
        <authorList>
            <person name="Lee S.D."/>
        </authorList>
    </citation>
    <scope>NUCLEOTIDE SEQUENCE [LARGE SCALE GENOMIC DNA]</scope>
    <source>
        <strain evidence="2 3">C1-24</strain>
    </source>
</reference>
<dbReference type="GO" id="GO:0071949">
    <property type="term" value="F:FAD binding"/>
    <property type="evidence" value="ECO:0007669"/>
    <property type="project" value="InterPro"/>
</dbReference>
<dbReference type="AlphaFoldDB" id="A0A5A7S3L2"/>
<evidence type="ECO:0000313" key="2">
    <source>
        <dbReference type="EMBL" id="KAA0019475.1"/>
    </source>
</evidence>
<dbReference type="PANTHER" id="PTHR46865">
    <property type="entry name" value="OXIDOREDUCTASE-RELATED"/>
    <property type="match status" value="1"/>
</dbReference>
<dbReference type="PANTHER" id="PTHR46865:SF2">
    <property type="entry name" value="MONOOXYGENASE"/>
    <property type="match status" value="1"/>
</dbReference>
<sequence>MQINSVLISGASIAGPALAYWLDRYGCAVTVVERNAALRPGGQAVDFKGATHRKVLEEMGILAEIERRQTGKTDLLIVDDGGTRLATIPGEFIGGDVEILRGDLSEILYERTRDTVEYIFGDSISSLTETATGVDVEFENAEPRTFDLVVGADGIHSIVRRLAFGPESDYVKHLGYYYAVVGGSPVSNDAAETRERAVGLMYNVPGRMAVLGGSKAPELYVFASGPRDYDRRDVEAQKQILVDAFAGVGWQVPEMIAALPEASDFYLDAIARVAMDRYSTGRVVLIGDSAYGNTLGGFGTGLGIVGAYVLAGELAAADGDHRIAFEQYNIVMHRYAKVARKGSAGPFLAPSSPLRLWLRNATFKYSFLLNMMMKMTDNYANDVDLRDYPLPPS</sequence>
<organism evidence="2 3">
    <name type="scientific">Antrihabitans cavernicola</name>
    <dbReference type="NCBI Taxonomy" id="2495913"/>
    <lineage>
        <taxon>Bacteria</taxon>
        <taxon>Bacillati</taxon>
        <taxon>Actinomycetota</taxon>
        <taxon>Actinomycetes</taxon>
        <taxon>Mycobacteriales</taxon>
        <taxon>Nocardiaceae</taxon>
        <taxon>Antrihabitans</taxon>
    </lineage>
</organism>
<dbReference type="SUPFAM" id="SSF51905">
    <property type="entry name" value="FAD/NAD(P)-binding domain"/>
    <property type="match status" value="1"/>
</dbReference>
<evidence type="ECO:0000259" key="1">
    <source>
        <dbReference type="Pfam" id="PF01494"/>
    </source>
</evidence>
<comment type="caution">
    <text evidence="2">The sequence shown here is derived from an EMBL/GenBank/DDBJ whole genome shotgun (WGS) entry which is preliminary data.</text>
</comment>
<name>A0A5A7S3L2_9NOCA</name>
<evidence type="ECO:0000313" key="3">
    <source>
        <dbReference type="Proteomes" id="UP000322244"/>
    </source>
</evidence>
<dbReference type="OrthoDB" id="3356051at2"/>
<dbReference type="Gene3D" id="3.30.9.10">
    <property type="entry name" value="D-Amino Acid Oxidase, subunit A, domain 2"/>
    <property type="match status" value="1"/>
</dbReference>
<dbReference type="Gene3D" id="3.50.50.60">
    <property type="entry name" value="FAD/NAD(P)-binding domain"/>
    <property type="match status" value="1"/>
</dbReference>
<dbReference type="RefSeq" id="WP_149432571.1">
    <property type="nucleotide sequence ID" value="NZ_VLNY01000015.1"/>
</dbReference>
<dbReference type="InterPro" id="IPR051704">
    <property type="entry name" value="FAD_aromatic-hydroxylase"/>
</dbReference>
<dbReference type="EMBL" id="VLNY01000015">
    <property type="protein sequence ID" value="KAA0019475.1"/>
    <property type="molecule type" value="Genomic_DNA"/>
</dbReference>
<dbReference type="Pfam" id="PF01494">
    <property type="entry name" value="FAD_binding_3"/>
    <property type="match status" value="1"/>
</dbReference>
<protein>
    <submittedName>
        <fullName evidence="2">FAD-dependent oxidoreductase</fullName>
    </submittedName>
</protein>